<dbReference type="Proteomes" id="UP000472240">
    <property type="component" value="Chromosome 11"/>
</dbReference>
<dbReference type="Ensembl" id="ENSRFET00010016368.1">
    <property type="protein sequence ID" value="ENSRFEP00010014983.1"/>
    <property type="gene ID" value="ENSRFEG00010010178.1"/>
</dbReference>
<reference evidence="8" key="3">
    <citation type="submission" date="2018-12" db="EMBL/GenBank/DDBJ databases">
        <title>G10K-VGP greater horseshoe bat female genome, primary haplotype.</title>
        <authorList>
            <person name="Teeling E."/>
            <person name="Myers G."/>
            <person name="Vernes S."/>
            <person name="Pippel M."/>
            <person name="Winkler S."/>
            <person name="Fedrigo O."/>
            <person name="Rhie A."/>
            <person name="Koren S."/>
            <person name="Phillippy A."/>
            <person name="Lewin H."/>
            <person name="Damas J."/>
            <person name="Howe K."/>
            <person name="Mountcastle J."/>
            <person name="Jarvis E.D."/>
        </authorList>
    </citation>
    <scope>NUCLEOTIDE SEQUENCE [LARGE SCALE GENOMIC DNA]</scope>
</reference>
<dbReference type="GO" id="GO:0005737">
    <property type="term" value="C:cytoplasm"/>
    <property type="evidence" value="ECO:0007669"/>
    <property type="project" value="TreeGrafter"/>
</dbReference>
<keyword evidence="8" id="KW-1185">Reference proteome</keyword>
<evidence type="ECO:0000256" key="1">
    <source>
        <dbReference type="ARBA" id="ARBA00007824"/>
    </source>
</evidence>
<dbReference type="GO" id="GO:0016410">
    <property type="term" value="F:N-acyltransferase activity"/>
    <property type="evidence" value="ECO:0007669"/>
    <property type="project" value="TreeGrafter"/>
</dbReference>
<dbReference type="AlphaFoldDB" id="A0A671ETP7"/>
<keyword evidence="4" id="KW-0443">Lipid metabolism</keyword>
<feature type="domain" description="LRAT" evidence="6">
    <location>
        <begin position="189"/>
        <end position="299"/>
    </location>
</feature>
<organism evidence="7 8">
    <name type="scientific">Rhinolophus ferrumequinum</name>
    <name type="common">Greater horseshoe bat</name>
    <dbReference type="NCBI Taxonomy" id="59479"/>
    <lineage>
        <taxon>Eukaryota</taxon>
        <taxon>Metazoa</taxon>
        <taxon>Chordata</taxon>
        <taxon>Craniata</taxon>
        <taxon>Vertebrata</taxon>
        <taxon>Euteleostomi</taxon>
        <taxon>Mammalia</taxon>
        <taxon>Eutheria</taxon>
        <taxon>Laurasiatheria</taxon>
        <taxon>Chiroptera</taxon>
        <taxon>Yinpterochiroptera</taxon>
        <taxon>Rhinolophoidea</taxon>
        <taxon>Rhinolophidae</taxon>
        <taxon>Rhinolophinae</taxon>
        <taxon>Rhinolophus</taxon>
    </lineage>
</organism>
<reference evidence="7 8" key="2">
    <citation type="journal article" date="2018" name="Annu Rev Anim Biosci">
        <title>Bat Biology, Genomes, and the Bat1K Project: To Generate Chromosome-Level Genomes for All Living Bat Species.</title>
        <authorList>
            <person name="Teeling E.C."/>
            <person name="Vernes S.C."/>
            <person name="Davalos L.M."/>
            <person name="Ray D.A."/>
            <person name="Gilbert M.T.P."/>
            <person name="Myers E."/>
        </authorList>
    </citation>
    <scope>NUCLEOTIDE SEQUENCE</scope>
</reference>
<reference evidence="7" key="5">
    <citation type="submission" date="2025-09" db="UniProtKB">
        <authorList>
            <consortium name="Ensembl"/>
        </authorList>
    </citation>
    <scope>IDENTIFICATION</scope>
</reference>
<dbReference type="PANTHER" id="PTHR13943">
    <property type="entry name" value="HRAS-LIKE SUPPRESSOR - RELATED"/>
    <property type="match status" value="1"/>
</dbReference>
<dbReference type="GeneTree" id="ENSGT00940000162878"/>
<evidence type="ECO:0000256" key="4">
    <source>
        <dbReference type="ARBA" id="ARBA00023098"/>
    </source>
</evidence>
<feature type="domain" description="LRAT" evidence="6">
    <location>
        <begin position="63"/>
        <end position="179"/>
    </location>
</feature>
<keyword evidence="2" id="KW-0808">Transferase</keyword>
<evidence type="ECO:0000256" key="3">
    <source>
        <dbReference type="ARBA" id="ARBA00022801"/>
    </source>
</evidence>
<gene>
    <name evidence="7" type="primary">LOC117030139</name>
</gene>
<dbReference type="InterPro" id="IPR051496">
    <property type="entry name" value="H-rev107_PLA/AT"/>
</dbReference>
<evidence type="ECO:0000259" key="6">
    <source>
        <dbReference type="PROSITE" id="PS51934"/>
    </source>
</evidence>
<feature type="region of interest" description="Disordered" evidence="5">
    <location>
        <begin position="1"/>
        <end position="24"/>
    </location>
</feature>
<accession>A0A671ETP7</accession>
<dbReference type="OMA" id="QFCEEPE"/>
<comment type="similarity">
    <text evidence="1">Belongs to the H-rev107 family.</text>
</comment>
<evidence type="ECO:0000313" key="7">
    <source>
        <dbReference type="Ensembl" id="ENSRFEP00010014983.1"/>
    </source>
</evidence>
<dbReference type="Pfam" id="PF04970">
    <property type="entry name" value="LRAT"/>
    <property type="match status" value="2"/>
</dbReference>
<protein>
    <recommendedName>
        <fullName evidence="6">LRAT domain-containing protein</fullName>
    </recommendedName>
</protein>
<dbReference type="GO" id="GO:0070292">
    <property type="term" value="P:N-acylphosphatidylethanolamine metabolic process"/>
    <property type="evidence" value="ECO:0007669"/>
    <property type="project" value="TreeGrafter"/>
</dbReference>
<reference evidence="7" key="4">
    <citation type="submission" date="2025-08" db="UniProtKB">
        <authorList>
            <consortium name="Ensembl"/>
        </authorList>
    </citation>
    <scope>IDENTIFICATION</scope>
</reference>
<keyword evidence="3" id="KW-0378">Hydrolase</keyword>
<dbReference type="PROSITE" id="PS51934">
    <property type="entry name" value="LRAT"/>
    <property type="match status" value="2"/>
</dbReference>
<dbReference type="GO" id="GO:0008970">
    <property type="term" value="F:phospholipase A1 activity"/>
    <property type="evidence" value="ECO:0007669"/>
    <property type="project" value="TreeGrafter"/>
</dbReference>
<evidence type="ECO:0000256" key="5">
    <source>
        <dbReference type="SAM" id="MobiDB-lite"/>
    </source>
</evidence>
<name>A0A671ETP7_RHIFE</name>
<evidence type="ECO:0000256" key="2">
    <source>
        <dbReference type="ARBA" id="ARBA00022679"/>
    </source>
</evidence>
<evidence type="ECO:0000313" key="8">
    <source>
        <dbReference type="Proteomes" id="UP000472240"/>
    </source>
</evidence>
<dbReference type="Gene3D" id="3.90.1720.10">
    <property type="entry name" value="endopeptidase domain like (from Nostoc punctiforme)"/>
    <property type="match status" value="2"/>
</dbReference>
<reference evidence="7 8" key="1">
    <citation type="journal article" date="2015" name="Annu Rev Anim Biosci">
        <title>The Genome 10K Project: a way forward.</title>
        <authorList>
            <person name="Koepfli K.P."/>
            <person name="Paten B."/>
            <person name="O'Brien S.J."/>
            <person name="Koepfli K.P."/>
            <person name="Paten B."/>
            <person name="Antunes A."/>
            <person name="Belov K."/>
            <person name="Bustamante C."/>
            <person name="Castoe T.A."/>
            <person name="Clawson H."/>
            <person name="Crawford A.J."/>
            <person name="Diekhans M."/>
            <person name="Distel D."/>
            <person name="Durbin R."/>
            <person name="Earl D."/>
            <person name="Fujita M.K."/>
            <person name="Gamble T."/>
            <person name="Georges A."/>
            <person name="Gemmell N."/>
            <person name="Gilbert M.T."/>
            <person name="Graves J.M."/>
            <person name="Green R.E."/>
            <person name="Hickey G."/>
            <person name="Jarvis E.D."/>
            <person name="Johnson W."/>
            <person name="Komissarov A."/>
            <person name="Korf I."/>
            <person name="Kuhn R."/>
            <person name="Larkin D.M."/>
            <person name="Lewin H."/>
            <person name="Lopez J.V."/>
            <person name="Ma J."/>
            <person name="Marques-Bonet T."/>
            <person name="Miller W."/>
            <person name="Murphy R."/>
            <person name="Pevzner P."/>
            <person name="Shapiro B."/>
            <person name="Steiner C."/>
            <person name="Tamazian G."/>
            <person name="Venkatesh B."/>
            <person name="Wang J."/>
            <person name="Wayne R."/>
            <person name="Wiley E."/>
            <person name="Yang H."/>
            <person name="Zhang G."/>
            <person name="Haussler D."/>
            <person name="Ryder O."/>
            <person name="O'Brien S.J."/>
        </authorList>
    </citation>
    <scope>NUCLEOTIDE SEQUENCE</scope>
</reference>
<dbReference type="InParanoid" id="A0A671ETP7"/>
<dbReference type="PANTHER" id="PTHR13943:SF36">
    <property type="entry name" value="PHOSPHOLIPASE A AND ACYLTRANSFERASE 4"/>
    <property type="match status" value="1"/>
</dbReference>
<dbReference type="InterPro" id="IPR007053">
    <property type="entry name" value="LRAT_dom"/>
</dbReference>
<sequence length="319" mass="36482">MWKISIRSPGLSSSQKLQQKRPRRCRQASRQWQRPCLGSCSLAWGPLADVNHLFFEEPEPGDMIEIFHIGYKDWAIYVGDGYVIHLAPPNQFPRIGSSNMFMFLSGKAVVTKEPLWRAAWGCLRRVNNRLDHKFRPRPVNQIISSAKEMVGDTKTYEVIFDNSERFATNLRYGWPRCKMSGQDPIPGDMIEIRRPVYKHWVIYVGDGLVVHVTTTGSGSSGNHPCIMVEVKCERLQDVVGNDGYSVNNYLDNKYRPRPTNKIVNLAKKKIGETWRYNLLISNCEHFATEMRYGRPKSKQSKNAMAFMGLSMAVPLALVI</sequence>
<proteinExistence type="inferred from homology"/>
<dbReference type="GO" id="GO:0004623">
    <property type="term" value="F:phospholipase A2 activity"/>
    <property type="evidence" value="ECO:0007669"/>
    <property type="project" value="TreeGrafter"/>
</dbReference>